<sequence length="291" mass="32491">MRTCTDLPRNSGRAGRAAAPPRLFARLAAVLLAVSLLATPFASGDALAGRPCTERRLTTDEFVRSLELAAHTAEALDRSGARAAVVARAGQDLREWRLRYSHLALAYRDGQTADGRGIWRVVHKLNHCGSDRASVFRHGLAEFFGEELHDYEAAIVPFETVSGAVLANRLRDNFVVADLHEPRYNMLAYPWATRYQQSNQWAIETLAHVLEPAATDRDRAQAWLRLRGYRPTTLRIDPLRRLGARVGSANIAFDDHPNARRFTDRIDTVTADSVLEWLTASGLGRERITVR</sequence>
<reference evidence="1 2" key="1">
    <citation type="submission" date="2019-12" db="EMBL/GenBank/DDBJ databases">
        <title>Comparative genomics gives insights into the taxonomy of the Azoarcus-Aromatoleum group and reveals separate origins of nif in the plant-associated Azoarcus and non-plant-associated Aromatoleum sub-groups.</title>
        <authorList>
            <person name="Lafos M."/>
            <person name="Maluk M."/>
            <person name="Batista M."/>
            <person name="Junghare M."/>
            <person name="Carmona M."/>
            <person name="Faoro H."/>
            <person name="Cruz L.M."/>
            <person name="Battistoni F."/>
            <person name="De Souza E."/>
            <person name="Pedrosa F."/>
            <person name="Chen W.-M."/>
            <person name="Poole P.S."/>
            <person name="Dixon R.A."/>
            <person name="James E.K."/>
        </authorList>
    </citation>
    <scope>NUCLEOTIDE SEQUENCE [LARGE SCALE GENOMIC DNA]</scope>
    <source>
        <strain evidence="1 2">ToN1</strain>
    </source>
</reference>
<protein>
    <submittedName>
        <fullName evidence="1">DUF2145 domain-containing protein</fullName>
    </submittedName>
</protein>
<dbReference type="EMBL" id="WTVR01000013">
    <property type="protein sequence ID" value="NMF88540.1"/>
    <property type="molecule type" value="Genomic_DNA"/>
</dbReference>
<dbReference type="InterPro" id="IPR014547">
    <property type="entry name" value="UCP028477"/>
</dbReference>
<comment type="caution">
    <text evidence="1">The sequence shown here is derived from an EMBL/GenBank/DDBJ whole genome shotgun (WGS) entry which is preliminary data.</text>
</comment>
<dbReference type="Proteomes" id="UP000652074">
    <property type="component" value="Unassembled WGS sequence"/>
</dbReference>
<organism evidence="1 2">
    <name type="scientific">Aromatoleum petrolei</name>
    <dbReference type="NCBI Taxonomy" id="76116"/>
    <lineage>
        <taxon>Bacteria</taxon>
        <taxon>Pseudomonadati</taxon>
        <taxon>Pseudomonadota</taxon>
        <taxon>Betaproteobacteria</taxon>
        <taxon>Rhodocyclales</taxon>
        <taxon>Rhodocyclaceae</taxon>
        <taxon>Aromatoleum</taxon>
    </lineage>
</organism>
<evidence type="ECO:0000313" key="2">
    <source>
        <dbReference type="Proteomes" id="UP000652074"/>
    </source>
</evidence>
<dbReference type="RefSeq" id="WP_169205949.1">
    <property type="nucleotide sequence ID" value="NZ_CP059560.1"/>
</dbReference>
<proteinExistence type="predicted"/>
<dbReference type="Pfam" id="PF09916">
    <property type="entry name" value="DUF2145"/>
    <property type="match status" value="1"/>
</dbReference>
<name>A0ABX1MMX8_9RHOO</name>
<gene>
    <name evidence="1" type="ORF">GPA26_08575</name>
</gene>
<keyword evidence="2" id="KW-1185">Reference proteome</keyword>
<accession>A0ABX1MMX8</accession>
<evidence type="ECO:0000313" key="1">
    <source>
        <dbReference type="EMBL" id="NMF88540.1"/>
    </source>
</evidence>